<gene>
    <name evidence="2" type="ORF">NEF87_004266</name>
</gene>
<feature type="transmembrane region" description="Helical" evidence="1">
    <location>
        <begin position="12"/>
        <end position="29"/>
    </location>
</feature>
<feature type="transmembrane region" description="Helical" evidence="1">
    <location>
        <begin position="136"/>
        <end position="155"/>
    </location>
</feature>
<feature type="transmembrane region" description="Helical" evidence="1">
    <location>
        <begin position="109"/>
        <end position="130"/>
    </location>
</feature>
<protein>
    <recommendedName>
        <fullName evidence="4">YfhO family protein</fullName>
    </recommendedName>
</protein>
<dbReference type="Proteomes" id="UP001208689">
    <property type="component" value="Chromosome"/>
</dbReference>
<feature type="transmembrane region" description="Helical" evidence="1">
    <location>
        <begin position="50"/>
        <end position="69"/>
    </location>
</feature>
<feature type="transmembrane region" description="Helical" evidence="1">
    <location>
        <begin position="1193"/>
        <end position="1210"/>
    </location>
</feature>
<feature type="transmembrane region" description="Helical" evidence="1">
    <location>
        <begin position="592"/>
        <end position="609"/>
    </location>
</feature>
<keyword evidence="1" id="KW-1133">Transmembrane helix</keyword>
<feature type="transmembrane region" description="Helical" evidence="1">
    <location>
        <begin position="415"/>
        <end position="434"/>
    </location>
</feature>
<feature type="transmembrane region" description="Helical" evidence="1">
    <location>
        <begin position="175"/>
        <end position="195"/>
    </location>
</feature>
<feature type="transmembrane region" description="Helical" evidence="1">
    <location>
        <begin position="285"/>
        <end position="307"/>
    </location>
</feature>
<proteinExistence type="predicted"/>
<feature type="transmembrane region" description="Helical" evidence="1">
    <location>
        <begin position="339"/>
        <end position="356"/>
    </location>
</feature>
<feature type="transmembrane region" description="Helical" evidence="1">
    <location>
        <begin position="368"/>
        <end position="386"/>
    </location>
</feature>
<accession>A0ABY6HWS2</accession>
<reference evidence="2" key="1">
    <citation type="submission" date="2022-09" db="EMBL/GenBank/DDBJ databases">
        <title>Actin cytoskeleton and complex cell architecture in an #Asgard archaeon.</title>
        <authorList>
            <person name="Ponce Toledo R.I."/>
            <person name="Schleper C."/>
            <person name="Rodrigues Oliveira T."/>
            <person name="Wollweber F."/>
            <person name="Xu J."/>
            <person name="Rittmann S."/>
            <person name="Klingl A."/>
            <person name="Pilhofer M."/>
        </authorList>
    </citation>
    <scope>NUCLEOTIDE SEQUENCE</scope>
    <source>
        <strain evidence="2">B-35</strain>
    </source>
</reference>
<feature type="transmembrane region" description="Helical" evidence="1">
    <location>
        <begin position="446"/>
        <end position="465"/>
    </location>
</feature>
<evidence type="ECO:0000256" key="1">
    <source>
        <dbReference type="SAM" id="Phobius"/>
    </source>
</evidence>
<feature type="transmembrane region" description="Helical" evidence="1">
    <location>
        <begin position="527"/>
        <end position="549"/>
    </location>
</feature>
<feature type="transmembrane region" description="Helical" evidence="1">
    <location>
        <begin position="561"/>
        <end position="586"/>
    </location>
</feature>
<feature type="transmembrane region" description="Helical" evidence="1">
    <location>
        <begin position="629"/>
        <end position="649"/>
    </location>
</feature>
<organism evidence="2 3">
    <name type="scientific">Candidatus Lokiarchaeum ossiferum</name>
    <dbReference type="NCBI Taxonomy" id="2951803"/>
    <lineage>
        <taxon>Archaea</taxon>
        <taxon>Promethearchaeati</taxon>
        <taxon>Promethearchaeota</taxon>
        <taxon>Promethearchaeia</taxon>
        <taxon>Promethearchaeales</taxon>
        <taxon>Promethearchaeaceae</taxon>
        <taxon>Candidatus Lokiarchaeum</taxon>
    </lineage>
</organism>
<keyword evidence="1" id="KW-0472">Membrane</keyword>
<evidence type="ECO:0000313" key="3">
    <source>
        <dbReference type="Proteomes" id="UP001208689"/>
    </source>
</evidence>
<dbReference type="EMBL" id="CP104013">
    <property type="protein sequence ID" value="UYP47981.1"/>
    <property type="molecule type" value="Genomic_DNA"/>
</dbReference>
<feature type="transmembrane region" description="Helical" evidence="1">
    <location>
        <begin position="495"/>
        <end position="515"/>
    </location>
</feature>
<name>A0ABY6HWS2_9ARCH</name>
<evidence type="ECO:0008006" key="4">
    <source>
        <dbReference type="Google" id="ProtNLM"/>
    </source>
</evidence>
<feature type="transmembrane region" description="Helical" evidence="1">
    <location>
        <begin position="75"/>
        <end position="97"/>
    </location>
</feature>
<keyword evidence="1" id="KW-0812">Transmembrane</keyword>
<keyword evidence="3" id="KW-1185">Reference proteome</keyword>
<sequence>MVWLVGSPLKYIYIIFQTCFIVFFHFYLDPSSFLNRTYHFKRVSNRYLQFIKYFLIISIPSILLSFHIFKVYPTVISGILSYLAISVIPGNLILQLIKKHAKFTRIQSFLILLFVSYILSGLMWLSLIWMDFSLRTIIFILLLLLCSIFSTYVEFSNQKKAESINDPNSKIELKVAELTGLLLIIGFFISIYIVLYPNIARSVSADISRHFGWSVILGKKPSEYRMPYLLANLYESAFIFISNSTYLKINTILIFSNLTLILSFYQFASVLFSKLDYRIPMFATWLFFSNNSGGIGFFFVIILKVLIPSISQTFLYGVTNAVTYFSINSLYGLWNVPSIMAFNMLLFLFSIILKSIKDETQNKQISKIQAFCNHLIVALLFVGIFLTHIAEGILFCGFLGILNIIPKLKTTKINHTIIISLGFLTPIYMIYSLISSSFFDYLIDNKVLLIILGLILFLVITEFVSRKWLRKYEDKIQNTLELPGWDEKFIKMLKIITTLYVVGMITAGMYAYWFNAYLLNSNSILPLFTYSFKLGFTGLFGLLGMLFLYKEGKMKAEMIIIFIFVLYAFLFGRFVSFINVFIFSTGYYENRFLLFIFLGLCLIAPYAIIDFLKDIQLKSSWKINKKTFISTLFLGMIITSNSLMAVFNIENETLDRFQSEYQLTDNELEAVDNLIKIGNTDVNSWVVTLERKSQRTVYSAGYANMYQYNDKLYNATTPDMDLRYLFKSTEVEHPYIFLSSNESISLANRSSSFLLDYINSQQILFQNAEIEIFNSTKPSFPLIRSENALILPSNEVGNFSDQYLGYLFLSLSFINYSAYLSSDSQIYDKKTIILPTDPLELEPNITNFGEMSRFMDFVNNGGDLIVLNTQEDGYFSDFLFSNENSTISSNIIENNQSISINLPTEISVPQKKLLTLENLTKIWNFKAGNNEISPYMIEKDLGLGTISYLNLVPFLQAFDKLNESFYEEYNFYEELFQMVNLTKMTNNDWNDQYIGMADQIIIDDPEIQTDVILFPQDMIFDEIIIQYNNKTSESFSNLSNLDLRSSNFTILGTEMNLSTGISYYIESFFTQIGINFQNALDSVISFENQNKTHLFTSIESIQINSDQSYCYIREPEINAKKMQFINWRNSFYETSSELRNRIYLGNIKTTLDLGDPFIIIRNIEVIQGEMEEIVFNENETNERNPFYDDIHALPFYLLSAIILGVIYFWYQKIENKRNNMDVRE</sequence>
<feature type="transmembrane region" description="Helical" evidence="1">
    <location>
        <begin position="254"/>
        <end position="273"/>
    </location>
</feature>
<evidence type="ECO:0000313" key="2">
    <source>
        <dbReference type="EMBL" id="UYP47981.1"/>
    </source>
</evidence>